<evidence type="ECO:0000256" key="3">
    <source>
        <dbReference type="SAM" id="MobiDB-lite"/>
    </source>
</evidence>
<dbReference type="PROSITE" id="PS50002">
    <property type="entry name" value="SH3"/>
    <property type="match status" value="1"/>
</dbReference>
<name>A0A8B8BUQ0_CRAVI</name>
<evidence type="ECO:0000313" key="6">
    <source>
        <dbReference type="Proteomes" id="UP000694844"/>
    </source>
</evidence>
<feature type="compositionally biased region" description="Low complexity" evidence="3">
    <location>
        <begin position="2097"/>
        <end position="2110"/>
    </location>
</feature>
<feature type="region of interest" description="Disordered" evidence="3">
    <location>
        <begin position="932"/>
        <end position="962"/>
    </location>
</feature>
<feature type="compositionally biased region" description="Basic and acidic residues" evidence="3">
    <location>
        <begin position="2067"/>
        <end position="2081"/>
    </location>
</feature>
<protein>
    <submittedName>
        <fullName evidence="7">Uncharacterized protein LOC111113269 isoform X1</fullName>
    </submittedName>
</protein>
<gene>
    <name evidence="7" type="primary">LOC111113269</name>
</gene>
<organism evidence="6 7">
    <name type="scientific">Crassostrea virginica</name>
    <name type="common">Eastern oyster</name>
    <dbReference type="NCBI Taxonomy" id="6565"/>
    <lineage>
        <taxon>Eukaryota</taxon>
        <taxon>Metazoa</taxon>
        <taxon>Spiralia</taxon>
        <taxon>Lophotrochozoa</taxon>
        <taxon>Mollusca</taxon>
        <taxon>Bivalvia</taxon>
        <taxon>Autobranchia</taxon>
        <taxon>Pteriomorphia</taxon>
        <taxon>Ostreida</taxon>
        <taxon>Ostreoidea</taxon>
        <taxon>Ostreidae</taxon>
        <taxon>Crassostrea</taxon>
    </lineage>
</organism>
<reference evidence="7" key="1">
    <citation type="submission" date="2025-08" db="UniProtKB">
        <authorList>
            <consortium name="RefSeq"/>
        </authorList>
    </citation>
    <scope>IDENTIFICATION</scope>
    <source>
        <tissue evidence="7">Whole sample</tissue>
    </source>
</reference>
<feature type="region of interest" description="Disordered" evidence="3">
    <location>
        <begin position="1262"/>
        <end position="1281"/>
    </location>
</feature>
<dbReference type="SUPFAM" id="SSF50044">
    <property type="entry name" value="SH3-domain"/>
    <property type="match status" value="1"/>
</dbReference>
<dbReference type="RefSeq" id="XP_022307092.1">
    <property type="nucleotide sequence ID" value="XM_022451384.1"/>
</dbReference>
<feature type="compositionally biased region" description="Basic and acidic residues" evidence="3">
    <location>
        <begin position="1707"/>
        <end position="1738"/>
    </location>
</feature>
<sequence>MNELILVLLWLLFCLWNFWLSLVTWLWTYPRVLEALVPVLLFGIISLEMKSLNGNQSYSKVDSMDPVIGHDINQSGKTSAATDNQPGKPIPNLNFHTEDRPILNGVVNKLSPEANQEMRITDVKLETLKNKTTWQEMSPKRERKITRQNSSGSIKSSSSGSASGTSGSSDYSSCSPPSSPTKSWKSIREGNKNNALSWKELSGGKNSGEDLSLNGISGNENQNCTCSDECNRGGENVRKMTTAKTTTTTTNQETDNAFITAGINKTVMDNGKKETMAACCVHTTDNKRTGESDKSNLACNCKLTNRANQNVNNKNQGSPEHTCKMLTNHKEGNKLESAPSEEQNNEYFYDEDFTVQFDTNLRESSPGLNCTCVDPTIVSDFPNIVTGSYLSFSNMKGSAILDPQTHVELFCPDESELSSCRNSAMDMSSSEREMMCSSDMLEFSDNPLFTPSPTKELEKQNVSTDSLDKNLEQSTEHCCQEGSLESSDGNLCVNCCPKKEDYFLSFDGSQGRSQTNSENDTSLLSIGSGQGHWGQSSSGEEMVSEECTDSFHFCYANGNGNIQHGLRRIKFQSLKAVQENKDETGNDMGDEKLLSTSLPKITRSPISEFNHKLHGKRGCCHGKRGHLNRSNGSPPSKNSSMRQTVPNRKVTSWKQVKSLKSLGKVDMMLDANRSSSMPELYVQTWQSFTSQDCLDITKIAESFHGKRHSAYLLDLYQRVKNQSNPVSPETMANIEQILFHPLISQNRCHGEANLSAAPPGGGGPPCGVCGRDDSHSSHTLTNSNIHHLVNTSRSGQQLDQYTRKRIIEWLERDKLDGQQQCPAKGCQTQPHPQTQREMRAVETVISPTTVTLWCGTKNFSAQFPPHTKDCGIQTSCSVQKHGPISHVQQQTSPTLEMEYKKLHMAEVAQQTSPKSEEKHDILSMLPETFTDLDDIIPRRDPTPHKPVPRSQSADSNVPKNATELPQRGCISYYTFKSLPDLNFMISSVTLQSEEEEISLFDPIPVAMPIPILTPTFAKSFSGAPSKMENQSTGTANKRSRSVPAKLVNPHLLKNAGESGSSSSGVSTSSTSSGIDPGYSTEERTFSVGSPSNDIERLLFYPPHVESSVKKDKDDVEGQKGQGQTEVQGRTKPSHPKLRRVCENKVNKYANEVHPISLDAMHKPKFQETESSSEKVDGKIIMDTNPAMEHLYSLQEENTPVSSPDVSRCHHTCCHGDDCFFVNHPNQFSSESNSSNGSGHVKATNRKPLKSCLRKQHFLRSRSLSDPHNLGQATDNQTQRRKLNRHSYACEEVYLLTDESGQYYLCQSDNSSQSNESTGPAMFYFDEGPADGTQTVKLRRKNPLTETGNKPGADSADTLSGKRKSVSFASEVSFHDISPHASPKHKVDTSEAPEGSIKADPPILARANSTESCESSESDSPPNSFKLSPSTEQIVYAHRFDELERKRGLLTEVSRVSEVILNHFSAAQNPFDKLRLGSSADTREIGDLVLNRLCPALNQVVGNGLKPFLNGFQMFGRVNVTVWKVAEISAEQGPYTRAIHDLVQQLKSHPGLTNCAAKFEAFLFGLLNLRLLDYWMGYLRYSDALTDKFYNTDSVVILSRTCHERAYDEMLISLQPLSVLPFQLGLEFVLENSKHLTRSPTLSPSRNKSPLISPSLEKEIVVPPPKPARSMSINGTGLISAKAWEWIKGSVCEEGGADSKSAGVDTTEVDKREDVLGTLEEKRSKSGDDAQGRGLDRNGEGSLPGVKKSGSCGNQGDSKGMTDSFSGIAQKLLGMNTSREKSPENTVTKNPHVANSAEKKTVKDKVPAADNVETVSSKAKSGILKFFDKLLLSKDTTGSAPKSQIPKRYSWNDPNEGQRSSGIPESKSLSPVSGNRELKNSLEYQKQKMASQKKTLKSKSENVVARSIQSEATKDSGKTMAVKTEEKLNGKTSKAAEKTSSMSEKSPSKAARNPPSNLSLKLRIVEEAQEKAPVKVPESTSKKFGSPQRRATDKAKISKIPTLQKKSEGRKPHRNSLVLDSSGYSSSSVLNSPTRVKHSYSAGQIPVPVQQSPKKSKSNSGETATSKTETRKSVPKSDELERQAVIISSTEFPKTDPSESIESTSSCASLEVGPTLVAPPPQQKKKQQKVAMETQAVNDQISKPVPTGGEAGSVAPGVELDINSNSHHPHPEVRKAPEGSEAGERTQEPAGPSKDFMKPDFRYIETVTDFESSEMSQLSYRRGDQFEVLAEIDSSWFYCVNGPLEGLVHVGAVKPLSDTDEFHLLHNNYSHS</sequence>
<dbReference type="PANTHER" id="PTHR15591">
    <property type="entry name" value="RUN AND SH3 DOMAIN CONTAINING"/>
    <property type="match status" value="1"/>
</dbReference>
<feature type="compositionally biased region" description="Polar residues" evidence="3">
    <location>
        <begin position="949"/>
        <end position="959"/>
    </location>
</feature>
<feature type="compositionally biased region" description="Basic and acidic residues" evidence="3">
    <location>
        <begin position="1796"/>
        <end position="1806"/>
    </location>
</feature>
<dbReference type="OrthoDB" id="9884296at2759"/>
<dbReference type="CDD" id="cd17685">
    <property type="entry name" value="RUN_RUSC"/>
    <property type="match status" value="1"/>
</dbReference>
<feature type="region of interest" description="Disordered" evidence="3">
    <location>
        <begin position="1022"/>
        <end position="1092"/>
    </location>
</feature>
<feature type="domain" description="SH3" evidence="4">
    <location>
        <begin position="2198"/>
        <end position="2257"/>
    </location>
</feature>
<dbReference type="PANTHER" id="PTHR15591:SF13">
    <property type="entry name" value="RUN DOMAIN-CONTAINING PROTEIN"/>
    <property type="match status" value="1"/>
</dbReference>
<dbReference type="InterPro" id="IPR047343">
    <property type="entry name" value="RUSC1_2"/>
</dbReference>
<feature type="compositionally biased region" description="Polar residues" evidence="3">
    <location>
        <begin position="1851"/>
        <end position="1872"/>
    </location>
</feature>
<feature type="compositionally biased region" description="Polar residues" evidence="3">
    <location>
        <begin position="1306"/>
        <end position="1317"/>
    </location>
</feature>
<feature type="region of interest" description="Disordered" evidence="3">
    <location>
        <begin position="1105"/>
        <end position="1134"/>
    </location>
</feature>
<accession>A0A8B8BUQ0</accession>
<keyword evidence="6" id="KW-1185">Reference proteome</keyword>
<feature type="region of interest" description="Disordered" evidence="3">
    <location>
        <begin position="1636"/>
        <end position="1655"/>
    </location>
</feature>
<feature type="compositionally biased region" description="Basic and acidic residues" evidence="3">
    <location>
        <begin position="1106"/>
        <end position="1117"/>
    </location>
</feature>
<dbReference type="GO" id="GO:0031410">
    <property type="term" value="C:cytoplasmic vesicle"/>
    <property type="evidence" value="ECO:0007669"/>
    <property type="project" value="TreeGrafter"/>
</dbReference>
<feature type="compositionally biased region" description="Low complexity" evidence="3">
    <location>
        <begin position="2014"/>
        <end position="2031"/>
    </location>
</feature>
<dbReference type="InterPro" id="IPR037213">
    <property type="entry name" value="Run_dom_sf"/>
</dbReference>
<evidence type="ECO:0000256" key="2">
    <source>
        <dbReference type="PROSITE-ProRule" id="PRU00192"/>
    </source>
</evidence>
<evidence type="ECO:0000259" key="4">
    <source>
        <dbReference type="PROSITE" id="PS50002"/>
    </source>
</evidence>
<dbReference type="Pfam" id="PF02759">
    <property type="entry name" value="RUN"/>
    <property type="match status" value="1"/>
</dbReference>
<dbReference type="InterPro" id="IPR004012">
    <property type="entry name" value="Run_dom"/>
</dbReference>
<feature type="region of interest" description="Disordered" evidence="3">
    <location>
        <begin position="620"/>
        <end position="647"/>
    </location>
</feature>
<proteinExistence type="predicted"/>
<evidence type="ECO:0000313" key="7">
    <source>
        <dbReference type="RefSeq" id="XP_022307092.1"/>
    </source>
</evidence>
<dbReference type="SUPFAM" id="SSF140741">
    <property type="entry name" value="RUN domain-like"/>
    <property type="match status" value="1"/>
</dbReference>
<keyword evidence="1 2" id="KW-0728">SH3 domain</keyword>
<feature type="compositionally biased region" description="Polar residues" evidence="3">
    <location>
        <begin position="1262"/>
        <end position="1276"/>
    </location>
</feature>
<feature type="compositionally biased region" description="Basic and acidic residues" evidence="3">
    <location>
        <begin position="2168"/>
        <end position="2186"/>
    </location>
</feature>
<feature type="compositionally biased region" description="Basic and acidic residues" evidence="3">
    <location>
        <begin position="1962"/>
        <end position="1972"/>
    </location>
</feature>
<dbReference type="PROSITE" id="PS50826">
    <property type="entry name" value="RUN"/>
    <property type="match status" value="1"/>
</dbReference>
<feature type="compositionally biased region" description="Low complexity" evidence="3">
    <location>
        <begin position="1407"/>
        <end position="1423"/>
    </location>
</feature>
<dbReference type="Proteomes" id="UP000694844">
    <property type="component" value="Chromosome 9"/>
</dbReference>
<feature type="compositionally biased region" description="Polar residues" evidence="3">
    <location>
        <begin position="2048"/>
        <end position="2066"/>
    </location>
</feature>
<feature type="domain" description="RUN" evidence="5">
    <location>
        <begin position="1483"/>
        <end position="1628"/>
    </location>
</feature>
<dbReference type="Gene3D" id="1.20.58.900">
    <property type="match status" value="1"/>
</dbReference>
<feature type="region of interest" description="Disordered" evidence="3">
    <location>
        <begin position="73"/>
        <end position="96"/>
    </location>
</feature>
<feature type="compositionally biased region" description="Polar residues" evidence="3">
    <location>
        <begin position="73"/>
        <end position="85"/>
    </location>
</feature>
<feature type="compositionally biased region" description="Polar residues" evidence="3">
    <location>
        <begin position="628"/>
        <end position="647"/>
    </location>
</feature>
<feature type="compositionally biased region" description="Polar residues" evidence="3">
    <location>
        <begin position="1750"/>
        <end position="1766"/>
    </location>
</feature>
<feature type="compositionally biased region" description="Polar residues" evidence="3">
    <location>
        <begin position="1027"/>
        <end position="1036"/>
    </location>
</feature>
<evidence type="ECO:0000259" key="5">
    <source>
        <dbReference type="PROSITE" id="PS50826"/>
    </source>
</evidence>
<evidence type="ECO:0000256" key="1">
    <source>
        <dbReference type="ARBA" id="ARBA00022443"/>
    </source>
</evidence>
<feature type="compositionally biased region" description="Basic and acidic residues" evidence="3">
    <location>
        <begin position="1911"/>
        <end position="1936"/>
    </location>
</feature>
<dbReference type="GeneID" id="111113269"/>
<feature type="region of interest" description="Disordered" evidence="3">
    <location>
        <begin position="1306"/>
        <end position="1361"/>
    </location>
</feature>
<feature type="region of interest" description="Disordered" evidence="3">
    <location>
        <begin position="1373"/>
        <end position="1427"/>
    </location>
</feature>
<feature type="compositionally biased region" description="Low complexity" evidence="3">
    <location>
        <begin position="150"/>
        <end position="184"/>
    </location>
</feature>
<feature type="region of interest" description="Disordered" evidence="3">
    <location>
        <begin position="1693"/>
        <end position="1816"/>
    </location>
</feature>
<feature type="compositionally biased region" description="Polar residues" evidence="3">
    <location>
        <begin position="1881"/>
        <end position="1892"/>
    </location>
</feature>
<dbReference type="InterPro" id="IPR036028">
    <property type="entry name" value="SH3-like_dom_sf"/>
</dbReference>
<feature type="region of interest" description="Disordered" evidence="3">
    <location>
        <begin position="1834"/>
        <end position="2197"/>
    </location>
</feature>
<feature type="compositionally biased region" description="Low complexity" evidence="3">
    <location>
        <begin position="1058"/>
        <end position="1073"/>
    </location>
</feature>
<dbReference type="KEGG" id="cvn:111113269"/>
<feature type="compositionally biased region" description="Polar residues" evidence="3">
    <location>
        <begin position="1637"/>
        <end position="1651"/>
    </location>
</feature>
<dbReference type="InterPro" id="IPR001452">
    <property type="entry name" value="SH3_domain"/>
</dbReference>
<dbReference type="SMART" id="SM00326">
    <property type="entry name" value="SH3"/>
    <property type="match status" value="1"/>
</dbReference>
<feature type="region of interest" description="Disordered" evidence="3">
    <location>
        <begin position="131"/>
        <end position="187"/>
    </location>
</feature>